<dbReference type="SMART" id="SM00220">
    <property type="entry name" value="S_TKc"/>
    <property type="match status" value="1"/>
</dbReference>
<dbReference type="Gene3D" id="1.10.510.10">
    <property type="entry name" value="Transferase(Phosphotransferase) domain 1"/>
    <property type="match status" value="1"/>
</dbReference>
<dbReference type="PANTHER" id="PTHR24347">
    <property type="entry name" value="SERINE/THREONINE-PROTEIN KINASE"/>
    <property type="match status" value="1"/>
</dbReference>
<comment type="caution">
    <text evidence="4">The sequence shown here is derived from an EMBL/GenBank/DDBJ whole genome shotgun (WGS) entry which is preliminary data.</text>
</comment>
<dbReference type="EMBL" id="CAJHUC010001263">
    <property type="protein sequence ID" value="CAD7700431.1"/>
    <property type="molecule type" value="Genomic_DNA"/>
</dbReference>
<feature type="domain" description="Protein kinase" evidence="3">
    <location>
        <begin position="1"/>
        <end position="257"/>
    </location>
</feature>
<evidence type="ECO:0000256" key="1">
    <source>
        <dbReference type="ARBA" id="ARBA00022741"/>
    </source>
</evidence>
<dbReference type="FunFam" id="1.10.510.10:FF:000571">
    <property type="entry name" value="Maternal embryonic leucine zipper kinase"/>
    <property type="match status" value="1"/>
</dbReference>
<dbReference type="GO" id="GO:0004672">
    <property type="term" value="F:protein kinase activity"/>
    <property type="evidence" value="ECO:0007669"/>
    <property type="project" value="InterPro"/>
</dbReference>
<evidence type="ECO:0000313" key="4">
    <source>
        <dbReference type="EMBL" id="CAD7700431.1"/>
    </source>
</evidence>
<dbReference type="GO" id="GO:0005524">
    <property type="term" value="F:ATP binding"/>
    <property type="evidence" value="ECO:0007669"/>
    <property type="project" value="UniProtKB-KW"/>
</dbReference>
<sequence>FATVKLATDKQTGEQFAVKIMTLPPEGADVSENENTRADIFKEIEILCGLQHKNVVYLKEFFEDDDRVYLITELLTGGEVLDAVLERGQYSEADARLCFVQLLEGIAYLHSKRVAHRDLKLENLLLATPDDITLIKIADFGLAKLTGPQGKSMETICGTPQYVAPEVIQGVQGLSYGFAVDMWSAGVVLFILLGGYPPFHSENEPKMFEQIRRGDYNFDEAVWDLISEPAKDLISRLLVVDPKKRLTAEESLKHPWLAGEVSHEPLAGTQQNLKKNYAQKFKKAVNVIMTINKLKKLTIAEEDSAKEASWGKPGKYFK</sequence>
<dbReference type="InterPro" id="IPR011009">
    <property type="entry name" value="Kinase-like_dom_sf"/>
</dbReference>
<dbReference type="SUPFAM" id="SSF56112">
    <property type="entry name" value="Protein kinase-like (PK-like)"/>
    <property type="match status" value="1"/>
</dbReference>
<dbReference type="PROSITE" id="PS00108">
    <property type="entry name" value="PROTEIN_KINASE_ST"/>
    <property type="match status" value="1"/>
</dbReference>
<dbReference type="OrthoDB" id="40902at2759"/>
<dbReference type="CDD" id="cd05117">
    <property type="entry name" value="STKc_CAMK"/>
    <property type="match status" value="1"/>
</dbReference>
<dbReference type="InterPro" id="IPR000719">
    <property type="entry name" value="Prot_kinase_dom"/>
</dbReference>
<evidence type="ECO:0000313" key="5">
    <source>
        <dbReference type="Proteomes" id="UP000708148"/>
    </source>
</evidence>
<dbReference type="Pfam" id="PF00069">
    <property type="entry name" value="Pkinase"/>
    <property type="match status" value="1"/>
</dbReference>
<dbReference type="Proteomes" id="UP000708148">
    <property type="component" value="Unassembled WGS sequence"/>
</dbReference>
<evidence type="ECO:0000256" key="2">
    <source>
        <dbReference type="ARBA" id="ARBA00022840"/>
    </source>
</evidence>
<dbReference type="AlphaFoldDB" id="A0A8S1J332"/>
<keyword evidence="1" id="KW-0547">Nucleotide-binding</keyword>
<name>A0A8S1J332_9CHLO</name>
<keyword evidence="2" id="KW-0067">ATP-binding</keyword>
<feature type="non-terminal residue" evidence="4">
    <location>
        <position position="1"/>
    </location>
</feature>
<keyword evidence="5" id="KW-1185">Reference proteome</keyword>
<gene>
    <name evidence="4" type="ORF">OSTQU699_LOCUS5790</name>
</gene>
<evidence type="ECO:0000259" key="3">
    <source>
        <dbReference type="PROSITE" id="PS50011"/>
    </source>
</evidence>
<organism evidence="4 5">
    <name type="scientific">Ostreobium quekettii</name>
    <dbReference type="NCBI Taxonomy" id="121088"/>
    <lineage>
        <taxon>Eukaryota</taxon>
        <taxon>Viridiplantae</taxon>
        <taxon>Chlorophyta</taxon>
        <taxon>core chlorophytes</taxon>
        <taxon>Ulvophyceae</taxon>
        <taxon>TCBD clade</taxon>
        <taxon>Bryopsidales</taxon>
        <taxon>Ostreobineae</taxon>
        <taxon>Ostreobiaceae</taxon>
        <taxon>Ostreobium</taxon>
    </lineage>
</organism>
<proteinExistence type="predicted"/>
<dbReference type="PROSITE" id="PS50011">
    <property type="entry name" value="PROTEIN_KINASE_DOM"/>
    <property type="match status" value="1"/>
</dbReference>
<accession>A0A8S1J332</accession>
<reference evidence="4" key="1">
    <citation type="submission" date="2020-12" db="EMBL/GenBank/DDBJ databases">
        <authorList>
            <person name="Iha C."/>
        </authorList>
    </citation>
    <scope>NUCLEOTIDE SEQUENCE</scope>
</reference>
<dbReference type="InterPro" id="IPR008271">
    <property type="entry name" value="Ser/Thr_kinase_AS"/>
</dbReference>
<protein>
    <recommendedName>
        <fullName evidence="3">Protein kinase domain-containing protein</fullName>
    </recommendedName>
</protein>